<dbReference type="EMBL" id="GISG01226539">
    <property type="protein sequence ID" value="MBA4665187.1"/>
    <property type="molecule type" value="Transcribed_RNA"/>
</dbReference>
<organism evidence="1">
    <name type="scientific">Opuntia streptacantha</name>
    <name type="common">Prickly pear cactus</name>
    <name type="synonym">Opuntia cardona</name>
    <dbReference type="NCBI Taxonomy" id="393608"/>
    <lineage>
        <taxon>Eukaryota</taxon>
        <taxon>Viridiplantae</taxon>
        <taxon>Streptophyta</taxon>
        <taxon>Embryophyta</taxon>
        <taxon>Tracheophyta</taxon>
        <taxon>Spermatophyta</taxon>
        <taxon>Magnoliopsida</taxon>
        <taxon>eudicotyledons</taxon>
        <taxon>Gunneridae</taxon>
        <taxon>Pentapetalae</taxon>
        <taxon>Caryophyllales</taxon>
        <taxon>Cactineae</taxon>
        <taxon>Cactaceae</taxon>
        <taxon>Opuntioideae</taxon>
        <taxon>Opuntia</taxon>
    </lineage>
</organism>
<dbReference type="AlphaFoldDB" id="A0A7C9EGG1"/>
<dbReference type="EMBL" id="GISG01226541">
    <property type="protein sequence ID" value="MBA4665189.1"/>
    <property type="molecule type" value="Transcribed_RNA"/>
</dbReference>
<protein>
    <submittedName>
        <fullName evidence="1">Uncharacterized protein</fullName>
    </submittedName>
</protein>
<evidence type="ECO:0000313" key="1">
    <source>
        <dbReference type="EMBL" id="MBA4665187.1"/>
    </source>
</evidence>
<reference evidence="1" key="1">
    <citation type="journal article" date="2013" name="J. Plant Res.">
        <title>Effect of fungi and light on seed germination of three Opuntia species from semiarid lands of central Mexico.</title>
        <authorList>
            <person name="Delgado-Sanchez P."/>
            <person name="Jimenez-Bremont J.F."/>
            <person name="Guerrero-Gonzalez Mde L."/>
            <person name="Flores J."/>
        </authorList>
    </citation>
    <scope>NUCLEOTIDE SEQUENCE</scope>
    <source>
        <tissue evidence="1">Cladode</tissue>
    </source>
</reference>
<reference evidence="1" key="2">
    <citation type="submission" date="2020-07" db="EMBL/GenBank/DDBJ databases">
        <authorList>
            <person name="Vera ALvarez R."/>
            <person name="Arias-Moreno D.M."/>
            <person name="Jimenez-Jacinto V."/>
            <person name="Jimenez-Bremont J.F."/>
            <person name="Swaminathan K."/>
            <person name="Moose S.P."/>
            <person name="Guerrero-Gonzalez M.L."/>
            <person name="Marino-Ramirez L."/>
            <person name="Landsman D."/>
            <person name="Rodriguez-Kessler M."/>
            <person name="Delgado-Sanchez P."/>
        </authorList>
    </citation>
    <scope>NUCLEOTIDE SEQUENCE</scope>
    <source>
        <tissue evidence="1">Cladode</tissue>
    </source>
</reference>
<name>A0A7C9EGG1_OPUST</name>
<sequence>MKRSPIFQIIKISTCFQDTHQINPIRLHIHPHHFNENSQSLLRLFILCISRYNGSPRNNCSITQTIKNPLSTINSTTFSIKRNECILHKYIIFKPQSTYMPMYCPTQLKQPYTTTALKHFNKSKAIRLHSCCQHSHVHTSHVR</sequence>
<proteinExistence type="predicted"/>
<accession>A0A7C9EGG1</accession>